<name>A0A9P8HYQ9_9PEZI</name>
<sequence>MHWIWTCHRCNATYPLGVTRRCLNDGHYFCQRIPKIGRSGRVRHYKSCRNEFDFTGWSLRAEWRRDRYPDNCADREQRDCSNFCDYPSHCRWGDVADVKSKNHQVQIKLEDVATKSEKDSASVEREVSGNVCDAAQESLIASKTKLSVFKEEFGWASQASDRDKYESPQDGLSPSDDSMDEAPGCCESNMDDGDDDRPPGAGATTITAANDGNSTGPIAPTTPLAPLSPAVDFNPLSLSTSRTGFPNSPDVTPRVEFQSSGEAFQDFGRVIRDLPVPPSEAPSDGRISQDSGYRSNVSEGTCDGENLFDVDWN</sequence>
<dbReference type="EMBL" id="JAGHQL010000173">
    <property type="protein sequence ID" value="KAH0536919.1"/>
    <property type="molecule type" value="Genomic_DNA"/>
</dbReference>
<keyword evidence="3" id="KW-1185">Reference proteome</keyword>
<reference evidence="2" key="1">
    <citation type="submission" date="2021-03" db="EMBL/GenBank/DDBJ databases">
        <title>Comparative genomics and phylogenomic investigation of the class Geoglossomycetes provide insights into ecological specialization and systematics.</title>
        <authorList>
            <person name="Melie T."/>
            <person name="Pirro S."/>
            <person name="Miller A.N."/>
            <person name="Quandt A."/>
        </authorList>
    </citation>
    <scope>NUCLEOTIDE SEQUENCE</scope>
    <source>
        <strain evidence="2">GBOQ0MN5Z8</strain>
    </source>
</reference>
<dbReference type="OrthoDB" id="5396104at2759"/>
<proteinExistence type="predicted"/>
<evidence type="ECO:0000313" key="3">
    <source>
        <dbReference type="Proteomes" id="UP000698800"/>
    </source>
</evidence>
<feature type="region of interest" description="Disordered" evidence="1">
    <location>
        <begin position="273"/>
        <end position="313"/>
    </location>
</feature>
<evidence type="ECO:0000313" key="2">
    <source>
        <dbReference type="EMBL" id="KAH0536919.1"/>
    </source>
</evidence>
<protein>
    <submittedName>
        <fullName evidence="2">Uncharacterized protein</fullName>
    </submittedName>
</protein>
<feature type="compositionally biased region" description="Low complexity" evidence="1">
    <location>
        <begin position="199"/>
        <end position="227"/>
    </location>
</feature>
<feature type="region of interest" description="Disordered" evidence="1">
    <location>
        <begin position="157"/>
        <end position="227"/>
    </location>
</feature>
<dbReference type="AlphaFoldDB" id="A0A9P8HYQ9"/>
<organism evidence="2 3">
    <name type="scientific">Glutinoglossum americanum</name>
    <dbReference type="NCBI Taxonomy" id="1670608"/>
    <lineage>
        <taxon>Eukaryota</taxon>
        <taxon>Fungi</taxon>
        <taxon>Dikarya</taxon>
        <taxon>Ascomycota</taxon>
        <taxon>Pezizomycotina</taxon>
        <taxon>Geoglossomycetes</taxon>
        <taxon>Geoglossales</taxon>
        <taxon>Geoglossaceae</taxon>
        <taxon>Glutinoglossum</taxon>
    </lineage>
</organism>
<feature type="compositionally biased region" description="Polar residues" evidence="1">
    <location>
        <begin position="286"/>
        <end position="299"/>
    </location>
</feature>
<accession>A0A9P8HYQ9</accession>
<gene>
    <name evidence="2" type="ORF">FGG08_006257</name>
</gene>
<comment type="caution">
    <text evidence="2">The sequence shown here is derived from an EMBL/GenBank/DDBJ whole genome shotgun (WGS) entry which is preliminary data.</text>
</comment>
<evidence type="ECO:0000256" key="1">
    <source>
        <dbReference type="SAM" id="MobiDB-lite"/>
    </source>
</evidence>
<dbReference type="Proteomes" id="UP000698800">
    <property type="component" value="Unassembled WGS sequence"/>
</dbReference>